<keyword evidence="1" id="KW-0472">Membrane</keyword>
<feature type="transmembrane region" description="Helical" evidence="1">
    <location>
        <begin position="21"/>
        <end position="38"/>
    </location>
</feature>
<reference evidence="2" key="1">
    <citation type="submission" date="2018-05" db="EMBL/GenBank/DDBJ databases">
        <authorList>
            <person name="Lanie J.A."/>
            <person name="Ng W.-L."/>
            <person name="Kazmierczak K.M."/>
            <person name="Andrzejewski T.M."/>
            <person name="Davidsen T.M."/>
            <person name="Wayne K.J."/>
            <person name="Tettelin H."/>
            <person name="Glass J.I."/>
            <person name="Rusch D."/>
            <person name="Podicherti R."/>
            <person name="Tsui H.-C.T."/>
            <person name="Winkler M.E."/>
        </authorList>
    </citation>
    <scope>NUCLEOTIDE SEQUENCE</scope>
</reference>
<organism evidence="2">
    <name type="scientific">marine metagenome</name>
    <dbReference type="NCBI Taxonomy" id="408172"/>
    <lineage>
        <taxon>unclassified sequences</taxon>
        <taxon>metagenomes</taxon>
        <taxon>ecological metagenomes</taxon>
    </lineage>
</organism>
<keyword evidence="1" id="KW-1133">Transmembrane helix</keyword>
<protein>
    <submittedName>
        <fullName evidence="2">Uncharacterized protein</fullName>
    </submittedName>
</protein>
<name>A0A382EQT5_9ZZZZ</name>
<dbReference type="EMBL" id="UINC01045667">
    <property type="protein sequence ID" value="SVB52702.1"/>
    <property type="molecule type" value="Genomic_DNA"/>
</dbReference>
<evidence type="ECO:0000313" key="2">
    <source>
        <dbReference type="EMBL" id="SVB52702.1"/>
    </source>
</evidence>
<proteinExistence type="predicted"/>
<keyword evidence="1" id="KW-0812">Transmembrane</keyword>
<gene>
    <name evidence="2" type="ORF">METZ01_LOCUS205556</name>
</gene>
<evidence type="ECO:0000256" key="1">
    <source>
        <dbReference type="SAM" id="Phobius"/>
    </source>
</evidence>
<accession>A0A382EQT5</accession>
<dbReference type="AlphaFoldDB" id="A0A382EQT5"/>
<sequence length="48" mass="5782">MLTIKHVGYATKDYALCQQNNLIFFVCLIKTIFLSWFTRNTKNWHIVF</sequence>